<dbReference type="RefSeq" id="WP_179790995.1">
    <property type="nucleotide sequence ID" value="NZ_BAAARR010000045.1"/>
</dbReference>
<reference evidence="2 3" key="1">
    <citation type="submission" date="2020-07" db="EMBL/GenBank/DDBJ databases">
        <title>Sequencing the genomes of 1000 actinobacteria strains.</title>
        <authorList>
            <person name="Klenk H.-P."/>
        </authorList>
    </citation>
    <scope>NUCLEOTIDE SEQUENCE [LARGE SCALE GENOMIC DNA]</scope>
    <source>
        <strain evidence="2 3">DSM 18448</strain>
    </source>
</reference>
<feature type="region of interest" description="Disordered" evidence="1">
    <location>
        <begin position="41"/>
        <end position="66"/>
    </location>
</feature>
<comment type="caution">
    <text evidence="2">The sequence shown here is derived from an EMBL/GenBank/DDBJ whole genome shotgun (WGS) entry which is preliminary data.</text>
</comment>
<protein>
    <recommendedName>
        <fullName evidence="4">Nitroreductase family protein</fullName>
    </recommendedName>
</protein>
<dbReference type="Proteomes" id="UP000579605">
    <property type="component" value="Unassembled WGS sequence"/>
</dbReference>
<organism evidence="2 3">
    <name type="scientific">Actinopolymorpha rutila</name>
    <dbReference type="NCBI Taxonomy" id="446787"/>
    <lineage>
        <taxon>Bacteria</taxon>
        <taxon>Bacillati</taxon>
        <taxon>Actinomycetota</taxon>
        <taxon>Actinomycetes</taxon>
        <taxon>Propionibacteriales</taxon>
        <taxon>Actinopolymorphaceae</taxon>
        <taxon>Actinopolymorpha</taxon>
    </lineage>
</organism>
<dbReference type="InterPro" id="IPR000415">
    <property type="entry name" value="Nitroreductase-like"/>
</dbReference>
<dbReference type="Gene3D" id="3.40.109.10">
    <property type="entry name" value="NADH Oxidase"/>
    <property type="match status" value="1"/>
</dbReference>
<evidence type="ECO:0000256" key="1">
    <source>
        <dbReference type="SAM" id="MobiDB-lite"/>
    </source>
</evidence>
<gene>
    <name evidence="2" type="ORF">F4554_006112</name>
</gene>
<evidence type="ECO:0000313" key="2">
    <source>
        <dbReference type="EMBL" id="NYH93474.1"/>
    </source>
</evidence>
<keyword evidence="3" id="KW-1185">Reference proteome</keyword>
<proteinExistence type="predicted"/>
<dbReference type="SUPFAM" id="SSF55469">
    <property type="entry name" value="FMN-dependent nitroreductase-like"/>
    <property type="match status" value="1"/>
</dbReference>
<dbReference type="AlphaFoldDB" id="A0A852ZKF5"/>
<sequence>MIVRELDPTERELLVRAAILAPSVHDARPWRFAFSGDTVDVSRDPGEMQNGEIQRGEMQRGEDSGGRRAMVGVGAAVFNLRVAAAALARGTTTKLLPDPGRPGLLAQVRVWPGPGEEVGLAGLLLHLYRPRTGRRSYADRHIPQAIRQELEDAAAAEGATLSWAYDGHRDGVRGLGGEYDVLPGNPYPPLYEDLWTPAVLTTVATSSACPRDWLVAGQALQRVLLVAARHGLSGSPLGELDELDGFDGFDGFDGSVGWPGTFGPSHQPRAGRPAQVRLWLGWGPSIARTPPRPLTDFVADDLCS</sequence>
<dbReference type="EMBL" id="JACBZH010000001">
    <property type="protein sequence ID" value="NYH93474.1"/>
    <property type="molecule type" value="Genomic_DNA"/>
</dbReference>
<name>A0A852ZKF5_9ACTN</name>
<evidence type="ECO:0008006" key="4">
    <source>
        <dbReference type="Google" id="ProtNLM"/>
    </source>
</evidence>
<feature type="compositionally biased region" description="Basic and acidic residues" evidence="1">
    <location>
        <begin position="54"/>
        <end position="66"/>
    </location>
</feature>
<accession>A0A852ZKF5</accession>
<evidence type="ECO:0000313" key="3">
    <source>
        <dbReference type="Proteomes" id="UP000579605"/>
    </source>
</evidence>
<dbReference type="GO" id="GO:0016491">
    <property type="term" value="F:oxidoreductase activity"/>
    <property type="evidence" value="ECO:0007669"/>
    <property type="project" value="InterPro"/>
</dbReference>